<organism evidence="1 2">
    <name type="scientific">Nocardia wallacei</name>
    <dbReference type="NCBI Taxonomy" id="480035"/>
    <lineage>
        <taxon>Bacteria</taxon>
        <taxon>Bacillati</taxon>
        <taxon>Actinomycetota</taxon>
        <taxon>Actinomycetes</taxon>
        <taxon>Mycobacteriales</taxon>
        <taxon>Nocardiaceae</taxon>
        <taxon>Nocardia</taxon>
    </lineage>
</organism>
<protein>
    <submittedName>
        <fullName evidence="1">Uncharacterized protein</fullName>
    </submittedName>
</protein>
<evidence type="ECO:0000313" key="1">
    <source>
        <dbReference type="EMBL" id="BCK52446.1"/>
    </source>
</evidence>
<gene>
    <name evidence="1" type="ORF">NWFMUON74_02180</name>
</gene>
<proteinExistence type="predicted"/>
<dbReference type="Gene3D" id="3.40.50.1820">
    <property type="entry name" value="alpha/beta hydrolase"/>
    <property type="match status" value="1"/>
</dbReference>
<evidence type="ECO:0000313" key="2">
    <source>
        <dbReference type="Proteomes" id="UP000516173"/>
    </source>
</evidence>
<dbReference type="InterPro" id="IPR029058">
    <property type="entry name" value="AB_hydrolase_fold"/>
</dbReference>
<dbReference type="SUPFAM" id="SSF53474">
    <property type="entry name" value="alpha/beta-Hydrolases"/>
    <property type="match status" value="1"/>
</dbReference>
<dbReference type="KEGG" id="nwl:NWFMUON74_02180"/>
<dbReference type="AlphaFoldDB" id="A0A7G1KD05"/>
<accession>A0A7G1KD05</accession>
<sequence>MVGHSYGGLTAVTLMAQDTRAEAAVVLDGSAGWNQVIDAPEVDRPVLLLASGAMVHISWLGFAPGRFQLTTVRGGGHYTVTDLPAFAPDATELCGTGPAARGTDISRRIVRDFLDSRPPDNWPEVDRRSWRRCEPGRCDRGPVSCSQGAAQLQFAVTEYGQWGSRLGAGKSEGLVVHLHGQRIRSWDVWWQVLVFGFICNAKGNGDT</sequence>
<keyword evidence="2" id="KW-1185">Reference proteome</keyword>
<dbReference type="EMBL" id="AP023396">
    <property type="protein sequence ID" value="BCK52446.1"/>
    <property type="molecule type" value="Genomic_DNA"/>
</dbReference>
<reference evidence="1 2" key="1">
    <citation type="submission" date="2020-08" db="EMBL/GenBank/DDBJ databases">
        <title>Genome Sequencing of Nocardia wallacei strain FMUON74 and assembly.</title>
        <authorList>
            <person name="Toyokawa M."/>
            <person name="Uesaka K."/>
        </authorList>
    </citation>
    <scope>NUCLEOTIDE SEQUENCE [LARGE SCALE GENOMIC DNA]</scope>
    <source>
        <strain evidence="1 2">FMUON74</strain>
    </source>
</reference>
<name>A0A7G1KD05_9NOCA</name>
<dbReference type="Proteomes" id="UP000516173">
    <property type="component" value="Chromosome"/>
</dbReference>